<evidence type="ECO:0000256" key="1">
    <source>
        <dbReference type="SAM" id="MobiDB-lite"/>
    </source>
</evidence>
<protein>
    <submittedName>
        <fullName evidence="2">Uncharacterized protein</fullName>
    </submittedName>
</protein>
<name>L7W0L0_9BACT</name>
<proteinExistence type="predicted"/>
<dbReference type="AlphaFoldDB" id="L7W0L0"/>
<reference evidence="2" key="1">
    <citation type="submission" date="2012-09" db="EMBL/GenBank/DDBJ databases">
        <title>Metagenomic Characterization of a Microbial Community in Wastewater Detects High Levels of Antibiotic Resistance.</title>
        <authorList>
            <person name="Abrams M."/>
            <person name="Caldwell A."/>
            <person name="Vandaei E."/>
            <person name="Lee W."/>
            <person name="Perrott J."/>
            <person name="Khan S.Y."/>
            <person name="Ta J."/>
            <person name="Romero D."/>
            <person name="Nguyen V."/>
            <person name="Pourmand N."/>
            <person name="Ouverney C.C."/>
        </authorList>
    </citation>
    <scope>NUCLEOTIDE SEQUENCE</scope>
</reference>
<feature type="compositionally biased region" description="Basic and acidic residues" evidence="1">
    <location>
        <begin position="54"/>
        <end position="67"/>
    </location>
</feature>
<sequence length="67" mass="7832">MRFMAVMTVTNQAEKEKNDRERIQMVIPLTCGKALDYRKKTTQHRPASDAEAQDDGKPHQNHEKLFF</sequence>
<accession>L7W0L0</accession>
<evidence type="ECO:0000313" key="2">
    <source>
        <dbReference type="EMBL" id="AGC72040.1"/>
    </source>
</evidence>
<organism evidence="2">
    <name type="scientific">uncultured bacterium A1Q1_fos_500</name>
    <dbReference type="NCBI Taxonomy" id="1256579"/>
    <lineage>
        <taxon>Bacteria</taxon>
        <taxon>environmental samples</taxon>
    </lineage>
</organism>
<feature type="region of interest" description="Disordered" evidence="1">
    <location>
        <begin position="36"/>
        <end position="67"/>
    </location>
</feature>
<dbReference type="EMBL" id="JX649890">
    <property type="protein sequence ID" value="AGC72040.1"/>
    <property type="molecule type" value="Genomic_DNA"/>
</dbReference>